<proteinExistence type="predicted"/>
<dbReference type="PATRIC" id="fig|1681.53.peg.1691"/>
<organism evidence="1 2">
    <name type="scientific">Bifidobacterium bifidum</name>
    <dbReference type="NCBI Taxonomy" id="1681"/>
    <lineage>
        <taxon>Bacteria</taxon>
        <taxon>Bacillati</taxon>
        <taxon>Actinomycetota</taxon>
        <taxon>Actinomycetes</taxon>
        <taxon>Bifidobacteriales</taxon>
        <taxon>Bifidobacteriaceae</taxon>
        <taxon>Bifidobacterium</taxon>
    </lineage>
</organism>
<dbReference type="Proteomes" id="UP000070092">
    <property type="component" value="Unassembled WGS sequence"/>
</dbReference>
<evidence type="ECO:0000313" key="1">
    <source>
        <dbReference type="EMBL" id="KWZ80396.1"/>
    </source>
</evidence>
<comment type="caution">
    <text evidence="1">The sequence shown here is derived from an EMBL/GenBank/DDBJ whole genome shotgun (WGS) entry which is preliminary data.</text>
</comment>
<dbReference type="EMBL" id="LRPO01000045">
    <property type="protein sequence ID" value="KWZ80396.1"/>
    <property type="molecule type" value="Genomic_DNA"/>
</dbReference>
<reference evidence="1 2" key="1">
    <citation type="submission" date="2016-01" db="EMBL/GenBank/DDBJ databases">
        <authorList>
            <person name="Oliw E.H."/>
        </authorList>
    </citation>
    <scope>NUCLEOTIDE SEQUENCE [LARGE SCALE GENOMIC DNA]</scope>
    <source>
        <strain evidence="1 2">MJR8628B</strain>
    </source>
</reference>
<dbReference type="AlphaFoldDB" id="A0A133KLN8"/>
<name>A0A133KLN8_BIFBI</name>
<sequence length="57" mass="6248">MDNSRAFDHIGRFGWTSCPCSLTLEAWAFLIQGIKRRLGGCAAWTMAATPGFLPCLT</sequence>
<evidence type="ECO:0000313" key="2">
    <source>
        <dbReference type="Proteomes" id="UP000070092"/>
    </source>
</evidence>
<protein>
    <submittedName>
        <fullName evidence="1">Uncharacterized protein</fullName>
    </submittedName>
</protein>
<accession>A0A133KLN8</accession>
<gene>
    <name evidence="1" type="ORF">HMPREF3196_01726</name>
</gene>